<feature type="region of interest" description="Disordered" evidence="1">
    <location>
        <begin position="63"/>
        <end position="119"/>
    </location>
</feature>
<reference evidence="2 3" key="1">
    <citation type="journal article" date="2015" name="Genome Biol.">
        <title>Comparative genomics of Steinernema reveals deeply conserved gene regulatory networks.</title>
        <authorList>
            <person name="Dillman A.R."/>
            <person name="Macchietto M."/>
            <person name="Porter C.F."/>
            <person name="Rogers A."/>
            <person name="Williams B."/>
            <person name="Antoshechkin I."/>
            <person name="Lee M.M."/>
            <person name="Goodwin Z."/>
            <person name="Lu X."/>
            <person name="Lewis E.E."/>
            <person name="Goodrich-Blair H."/>
            <person name="Stock S.P."/>
            <person name="Adams B.J."/>
            <person name="Sternberg P.W."/>
            <person name="Mortazavi A."/>
        </authorList>
    </citation>
    <scope>NUCLEOTIDE SEQUENCE [LARGE SCALE GENOMIC DNA]</scope>
    <source>
        <strain evidence="2 3">ALL</strain>
    </source>
</reference>
<keyword evidence="3" id="KW-1185">Reference proteome</keyword>
<protein>
    <submittedName>
        <fullName evidence="2">Uncharacterized protein</fullName>
    </submittedName>
</protein>
<accession>A0A4U5N6E1</accession>
<comment type="caution">
    <text evidence="2">The sequence shown here is derived from an EMBL/GenBank/DDBJ whole genome shotgun (WGS) entry which is preliminary data.</text>
</comment>
<dbReference type="Proteomes" id="UP000298663">
    <property type="component" value="Unassembled WGS sequence"/>
</dbReference>
<name>A0A4U5N6E1_STECR</name>
<sequence>MSNLITISRVEHFNRIANFRLNKFHGSQGAFDLFRSLASHDRPDFRVRSQVDSGPRAYLRPVPLLPHGPRTLRRHGDPGRRQRRGSPQIHRMVRVPKRNRRHRGRTPGQAPPAPGTPREMALRAFPRSAASRVAAVRREIGVRRALCLHRYLYQRQTQQARPR</sequence>
<dbReference type="AlphaFoldDB" id="A0A4U5N6E1"/>
<proteinExistence type="predicted"/>
<reference evidence="2 3" key="2">
    <citation type="journal article" date="2019" name="G3 (Bethesda)">
        <title>Hybrid Assembly of the Genome of the Entomopathogenic Nematode Steinernema carpocapsae Identifies the X-Chromosome.</title>
        <authorList>
            <person name="Serra L."/>
            <person name="Macchietto M."/>
            <person name="Macias-Munoz A."/>
            <person name="McGill C.J."/>
            <person name="Rodriguez I.M."/>
            <person name="Rodriguez B."/>
            <person name="Murad R."/>
            <person name="Mortazavi A."/>
        </authorList>
    </citation>
    <scope>NUCLEOTIDE SEQUENCE [LARGE SCALE GENOMIC DNA]</scope>
    <source>
        <strain evidence="2 3">ALL</strain>
    </source>
</reference>
<evidence type="ECO:0000256" key="1">
    <source>
        <dbReference type="SAM" id="MobiDB-lite"/>
    </source>
</evidence>
<evidence type="ECO:0000313" key="2">
    <source>
        <dbReference type="EMBL" id="TKR77882.1"/>
    </source>
</evidence>
<organism evidence="2 3">
    <name type="scientific">Steinernema carpocapsae</name>
    <name type="common">Entomopathogenic nematode</name>
    <dbReference type="NCBI Taxonomy" id="34508"/>
    <lineage>
        <taxon>Eukaryota</taxon>
        <taxon>Metazoa</taxon>
        <taxon>Ecdysozoa</taxon>
        <taxon>Nematoda</taxon>
        <taxon>Chromadorea</taxon>
        <taxon>Rhabditida</taxon>
        <taxon>Tylenchina</taxon>
        <taxon>Panagrolaimomorpha</taxon>
        <taxon>Strongyloidoidea</taxon>
        <taxon>Steinernematidae</taxon>
        <taxon>Steinernema</taxon>
    </lineage>
</organism>
<dbReference type="EMBL" id="AZBU02000005">
    <property type="protein sequence ID" value="TKR77882.1"/>
    <property type="molecule type" value="Genomic_DNA"/>
</dbReference>
<feature type="compositionally biased region" description="Basic residues" evidence="1">
    <location>
        <begin position="91"/>
        <end position="105"/>
    </location>
</feature>
<gene>
    <name evidence="2" type="ORF">L596_018780</name>
</gene>
<evidence type="ECO:0000313" key="3">
    <source>
        <dbReference type="Proteomes" id="UP000298663"/>
    </source>
</evidence>